<name>A0A0L8G5Z0_OCTBM</name>
<proteinExistence type="predicted"/>
<gene>
    <name evidence="2" type="ORF">OCBIM_22000205mg</name>
</gene>
<sequence length="69" mass="7939">MRIIIIYSPFILYCIVFYGFLKPKQTSVSSARIRTHDDLLGRGMHNSDQINASYQEGPPDSCWFRLALS</sequence>
<reference evidence="2" key="1">
    <citation type="submission" date="2015-07" db="EMBL/GenBank/DDBJ databases">
        <title>MeaNS - Measles Nucleotide Surveillance Program.</title>
        <authorList>
            <person name="Tran T."/>
            <person name="Druce J."/>
        </authorList>
    </citation>
    <scope>NUCLEOTIDE SEQUENCE</scope>
    <source>
        <strain evidence="2">UCB-OBI-ISO-001</strain>
        <tissue evidence="2">Gonad</tissue>
    </source>
</reference>
<organism evidence="2">
    <name type="scientific">Octopus bimaculoides</name>
    <name type="common">California two-spotted octopus</name>
    <dbReference type="NCBI Taxonomy" id="37653"/>
    <lineage>
        <taxon>Eukaryota</taxon>
        <taxon>Metazoa</taxon>
        <taxon>Spiralia</taxon>
        <taxon>Lophotrochozoa</taxon>
        <taxon>Mollusca</taxon>
        <taxon>Cephalopoda</taxon>
        <taxon>Coleoidea</taxon>
        <taxon>Octopodiformes</taxon>
        <taxon>Octopoda</taxon>
        <taxon>Incirrata</taxon>
        <taxon>Octopodidae</taxon>
        <taxon>Octopus</taxon>
    </lineage>
</organism>
<dbReference type="EMBL" id="KQ423898">
    <property type="protein sequence ID" value="KOF72000.1"/>
    <property type="molecule type" value="Genomic_DNA"/>
</dbReference>
<keyword evidence="1" id="KW-0472">Membrane</keyword>
<protein>
    <submittedName>
        <fullName evidence="2">Uncharacterized protein</fullName>
    </submittedName>
</protein>
<accession>A0A0L8G5Z0</accession>
<dbReference type="AlphaFoldDB" id="A0A0L8G5Z0"/>
<evidence type="ECO:0000313" key="2">
    <source>
        <dbReference type="EMBL" id="KOF72000.1"/>
    </source>
</evidence>
<keyword evidence="1" id="KW-1133">Transmembrane helix</keyword>
<evidence type="ECO:0000256" key="1">
    <source>
        <dbReference type="SAM" id="Phobius"/>
    </source>
</evidence>
<feature type="transmembrane region" description="Helical" evidence="1">
    <location>
        <begin position="6"/>
        <end position="21"/>
    </location>
</feature>
<keyword evidence="1" id="KW-0812">Transmembrane</keyword>